<protein>
    <submittedName>
        <fullName evidence="2">Uncharacterized protein</fullName>
    </submittedName>
</protein>
<dbReference type="EnsemblMetazoa" id="AMEC010604-RA">
    <property type="protein sequence ID" value="AMEC010604-PA"/>
    <property type="gene ID" value="AMEC010604"/>
</dbReference>
<keyword evidence="3" id="KW-1185">Reference proteome</keyword>
<proteinExistence type="predicted"/>
<evidence type="ECO:0000313" key="2">
    <source>
        <dbReference type="EnsemblMetazoa" id="AMEC010604-PA"/>
    </source>
</evidence>
<dbReference type="AlphaFoldDB" id="A0A182TT36"/>
<dbReference type="VEuPathDB" id="VectorBase:AMEC010604"/>
<reference evidence="3" key="1">
    <citation type="submission" date="2014-01" db="EMBL/GenBank/DDBJ databases">
        <title>The Genome Sequence of Anopheles melas CM1001059_A (V2).</title>
        <authorList>
            <consortium name="The Broad Institute Genomics Platform"/>
            <person name="Neafsey D.E."/>
            <person name="Besansky N."/>
            <person name="Howell P."/>
            <person name="Walton C."/>
            <person name="Young S.K."/>
            <person name="Zeng Q."/>
            <person name="Gargeya S."/>
            <person name="Fitzgerald M."/>
            <person name="Haas B."/>
            <person name="Abouelleil A."/>
            <person name="Allen A.W."/>
            <person name="Alvarado L."/>
            <person name="Arachchi H.M."/>
            <person name="Berlin A.M."/>
            <person name="Chapman S.B."/>
            <person name="Gainer-Dewar J."/>
            <person name="Goldberg J."/>
            <person name="Griggs A."/>
            <person name="Gujja S."/>
            <person name="Hansen M."/>
            <person name="Howarth C."/>
            <person name="Imamovic A."/>
            <person name="Ireland A."/>
            <person name="Larimer J."/>
            <person name="McCowan C."/>
            <person name="Murphy C."/>
            <person name="Pearson M."/>
            <person name="Poon T.W."/>
            <person name="Priest M."/>
            <person name="Roberts A."/>
            <person name="Saif S."/>
            <person name="Shea T."/>
            <person name="Sisk P."/>
            <person name="Sykes S."/>
            <person name="Wortman J."/>
            <person name="Nusbaum C."/>
            <person name="Birren B."/>
        </authorList>
    </citation>
    <scope>NUCLEOTIDE SEQUENCE [LARGE SCALE GENOMIC DNA]</scope>
    <source>
        <strain evidence="3">CM1001059</strain>
    </source>
</reference>
<sequence length="182" mass="20351">MQPTRAATLNRRQTGNVRQHQRRRRHPLLLPLLLTVCWSLFGLATTAPAKRASSPFPFNVTQALARASETWQRPCGSNLQSTNAEVDSSFNRTASYINIQIQVNMTLLDLENWRYRSGTNSSATTWNDSLRKRQFKFLQPFVRGYKSVGTAKSVPRCLSASARAVLSTPSAASPLRNTTAEI</sequence>
<evidence type="ECO:0000313" key="3">
    <source>
        <dbReference type="Proteomes" id="UP000075902"/>
    </source>
</evidence>
<reference evidence="2" key="2">
    <citation type="submission" date="2020-05" db="UniProtKB">
        <authorList>
            <consortium name="EnsemblMetazoa"/>
        </authorList>
    </citation>
    <scope>IDENTIFICATION</scope>
    <source>
        <strain evidence="2">CM1001059</strain>
    </source>
</reference>
<dbReference type="EnsemblMetazoa" id="AMEC007835-RA">
    <property type="protein sequence ID" value="AMEC007835-PA"/>
    <property type="gene ID" value="AMEC007835"/>
</dbReference>
<feature type="region of interest" description="Disordered" evidence="1">
    <location>
        <begin position="1"/>
        <end position="22"/>
    </location>
</feature>
<name>A0A182TT36_9DIPT</name>
<evidence type="ECO:0000256" key="1">
    <source>
        <dbReference type="SAM" id="MobiDB-lite"/>
    </source>
</evidence>
<accession>A0A182TT36</accession>
<organism evidence="2 3">
    <name type="scientific">Anopheles melas</name>
    <dbReference type="NCBI Taxonomy" id="34690"/>
    <lineage>
        <taxon>Eukaryota</taxon>
        <taxon>Metazoa</taxon>
        <taxon>Ecdysozoa</taxon>
        <taxon>Arthropoda</taxon>
        <taxon>Hexapoda</taxon>
        <taxon>Insecta</taxon>
        <taxon>Pterygota</taxon>
        <taxon>Neoptera</taxon>
        <taxon>Endopterygota</taxon>
        <taxon>Diptera</taxon>
        <taxon>Nematocera</taxon>
        <taxon>Culicoidea</taxon>
        <taxon>Culicidae</taxon>
        <taxon>Anophelinae</taxon>
        <taxon>Anopheles</taxon>
    </lineage>
</organism>
<feature type="compositionally biased region" description="Polar residues" evidence="1">
    <location>
        <begin position="1"/>
        <end position="17"/>
    </location>
</feature>
<dbReference type="Proteomes" id="UP000075902">
    <property type="component" value="Unassembled WGS sequence"/>
</dbReference>
<dbReference type="VEuPathDB" id="VectorBase:AMEC007835"/>